<dbReference type="InterPro" id="IPR001810">
    <property type="entry name" value="F-box_dom"/>
</dbReference>
<dbReference type="InterPro" id="IPR017451">
    <property type="entry name" value="F-box-assoc_interact_dom"/>
</dbReference>
<gene>
    <name evidence="2" type="ORF">RJT34_01533</name>
</gene>
<dbReference type="PANTHER" id="PTHR31672:SF13">
    <property type="entry name" value="F-BOX PROTEIN CPR30-LIKE"/>
    <property type="match status" value="1"/>
</dbReference>
<dbReference type="SMART" id="SM00256">
    <property type="entry name" value="FBOX"/>
    <property type="match status" value="1"/>
</dbReference>
<organism evidence="2 3">
    <name type="scientific">Clitoria ternatea</name>
    <name type="common">Butterfly pea</name>
    <dbReference type="NCBI Taxonomy" id="43366"/>
    <lineage>
        <taxon>Eukaryota</taxon>
        <taxon>Viridiplantae</taxon>
        <taxon>Streptophyta</taxon>
        <taxon>Embryophyta</taxon>
        <taxon>Tracheophyta</taxon>
        <taxon>Spermatophyta</taxon>
        <taxon>Magnoliopsida</taxon>
        <taxon>eudicotyledons</taxon>
        <taxon>Gunneridae</taxon>
        <taxon>Pentapetalae</taxon>
        <taxon>rosids</taxon>
        <taxon>fabids</taxon>
        <taxon>Fabales</taxon>
        <taxon>Fabaceae</taxon>
        <taxon>Papilionoideae</taxon>
        <taxon>50 kb inversion clade</taxon>
        <taxon>NPAAA clade</taxon>
        <taxon>indigoferoid/millettioid clade</taxon>
        <taxon>Phaseoleae</taxon>
        <taxon>Clitoria</taxon>
    </lineage>
</organism>
<protein>
    <recommendedName>
        <fullName evidence="1">F-box domain-containing protein</fullName>
    </recommendedName>
</protein>
<name>A0AAN9KI83_CLITE</name>
<accession>A0AAN9KI83</accession>
<dbReference type="InterPro" id="IPR036047">
    <property type="entry name" value="F-box-like_dom_sf"/>
</dbReference>
<dbReference type="Proteomes" id="UP001359559">
    <property type="component" value="Unassembled WGS sequence"/>
</dbReference>
<dbReference type="Pfam" id="PF12937">
    <property type="entry name" value="F-box-like"/>
    <property type="match status" value="1"/>
</dbReference>
<dbReference type="NCBIfam" id="TIGR01640">
    <property type="entry name" value="F_box_assoc_1"/>
    <property type="match status" value="1"/>
</dbReference>
<evidence type="ECO:0000313" key="2">
    <source>
        <dbReference type="EMBL" id="KAK7317371.1"/>
    </source>
</evidence>
<dbReference type="Gene3D" id="1.20.1280.50">
    <property type="match status" value="1"/>
</dbReference>
<dbReference type="InterPro" id="IPR013187">
    <property type="entry name" value="F-box-assoc_dom_typ3"/>
</dbReference>
<dbReference type="EMBL" id="JAYKXN010000001">
    <property type="protein sequence ID" value="KAK7317371.1"/>
    <property type="molecule type" value="Genomic_DNA"/>
</dbReference>
<reference evidence="2 3" key="1">
    <citation type="submission" date="2024-01" db="EMBL/GenBank/DDBJ databases">
        <title>The genomes of 5 underutilized Papilionoideae crops provide insights into root nodulation and disease resistance.</title>
        <authorList>
            <person name="Yuan L."/>
        </authorList>
    </citation>
    <scope>NUCLEOTIDE SEQUENCE [LARGE SCALE GENOMIC DNA]</scope>
    <source>
        <strain evidence="2">LY-2023</strain>
        <tissue evidence="2">Leaf</tissue>
    </source>
</reference>
<comment type="caution">
    <text evidence="2">The sequence shown here is derived from an EMBL/GenBank/DDBJ whole genome shotgun (WGS) entry which is preliminary data.</text>
</comment>
<dbReference type="SUPFAM" id="SSF81383">
    <property type="entry name" value="F-box domain"/>
    <property type="match status" value="1"/>
</dbReference>
<feature type="domain" description="F-box" evidence="1">
    <location>
        <begin position="11"/>
        <end position="51"/>
    </location>
</feature>
<evidence type="ECO:0000313" key="3">
    <source>
        <dbReference type="Proteomes" id="UP001359559"/>
    </source>
</evidence>
<proteinExistence type="predicted"/>
<evidence type="ECO:0000259" key="1">
    <source>
        <dbReference type="PROSITE" id="PS50181"/>
    </source>
</evidence>
<keyword evidence="3" id="KW-1185">Reference proteome</keyword>
<sequence length="288" mass="33402">MNVSEGESEWLPEEVVVEILSWLKVKKLMQVKCVCRSWNKLVSSNLYLIKLHLQKSSRNPHLALTGKPIFTFDSITHFMYWNTNSTFSVHQLFQNPYTLLKKLQMNMPTDEGLRSCRIVGSCNGLLCAYVRIDLERYSFYLCNPATRLIRKGLSFKVERSYINPKFAFGYDDLAATYKVVAFYMKDQVSHVRVWRVGEYYWKKITSPSIAPLFSFQSGVNDGVHLNGTVHWLALRNYSCPFYTWPFSDSKLNQLVIASLHLGNEIYTYLSPPRDLGNEFLLASQILEF</sequence>
<dbReference type="PROSITE" id="PS50181">
    <property type="entry name" value="FBOX"/>
    <property type="match status" value="1"/>
</dbReference>
<dbReference type="PANTHER" id="PTHR31672">
    <property type="entry name" value="BNACNNG10540D PROTEIN"/>
    <property type="match status" value="1"/>
</dbReference>
<dbReference type="InterPro" id="IPR050796">
    <property type="entry name" value="SCF_F-box_component"/>
</dbReference>
<dbReference type="AlphaFoldDB" id="A0AAN9KI83"/>
<dbReference type="Pfam" id="PF08268">
    <property type="entry name" value="FBA_3"/>
    <property type="match status" value="1"/>
</dbReference>